<sequence length="272" mass="28807">MVPLQELLWFVSVLAVAGVVAGFLAGMFGIGGGAILVPVLYQAFTLLDTPDSVRMHLSIGTSLAVIVPTSISSFTAHYRRKAPDMELLRSWVIFVPLGVIAASIIVAGASSGALRGIFAAIALLVGIRMILNRESWKLGNDLPKNPIRAICGFFIGLLSALMGVGGGVLNNTFMTLYGRSVHQAVATSSGLGILISWPGLVGYLWAGWGNPALPIYSTGYVNWIAVVLTIPITLLMAPLGAAAAHKMDQRQLEAAFGVFLLIVAARFFWSIV</sequence>
<keyword evidence="4 5" id="KW-0472">Membrane</keyword>
<feature type="transmembrane region" description="Helical" evidence="5">
    <location>
        <begin position="57"/>
        <end position="76"/>
    </location>
</feature>
<feature type="transmembrane region" description="Helical" evidence="5">
    <location>
        <begin position="151"/>
        <end position="169"/>
    </location>
</feature>
<organism evidence="6 7">
    <name type="scientific">Hoeflea prorocentri</name>
    <dbReference type="NCBI Taxonomy" id="1922333"/>
    <lineage>
        <taxon>Bacteria</taxon>
        <taxon>Pseudomonadati</taxon>
        <taxon>Pseudomonadota</taxon>
        <taxon>Alphaproteobacteria</taxon>
        <taxon>Hyphomicrobiales</taxon>
        <taxon>Rhizobiaceae</taxon>
        <taxon>Hoeflea</taxon>
    </lineage>
</organism>
<reference evidence="6" key="1">
    <citation type="submission" date="2022-11" db="EMBL/GenBank/DDBJ databases">
        <title>Draft genome sequence of Hoeflea poritis E7-10 and Hoeflea prorocentri PM5-8, separated from scleractinian coral Porites lutea and marine dinoflagellate.</title>
        <authorList>
            <person name="Zhang G."/>
            <person name="Wei Q."/>
            <person name="Cai L."/>
        </authorList>
    </citation>
    <scope>NUCLEOTIDE SEQUENCE</scope>
    <source>
        <strain evidence="6">PM5-8</strain>
    </source>
</reference>
<dbReference type="Pfam" id="PF01925">
    <property type="entry name" value="TauE"/>
    <property type="match status" value="1"/>
</dbReference>
<evidence type="ECO:0000256" key="5">
    <source>
        <dbReference type="RuleBase" id="RU363041"/>
    </source>
</evidence>
<dbReference type="PANTHER" id="PTHR43483">
    <property type="entry name" value="MEMBRANE TRANSPORTER PROTEIN HI_0806-RELATED"/>
    <property type="match status" value="1"/>
</dbReference>
<evidence type="ECO:0000256" key="4">
    <source>
        <dbReference type="ARBA" id="ARBA00023136"/>
    </source>
</evidence>
<dbReference type="InterPro" id="IPR002781">
    <property type="entry name" value="TM_pro_TauE-like"/>
</dbReference>
<dbReference type="RefSeq" id="WP_267989510.1">
    <property type="nucleotide sequence ID" value="NZ_JAPJZI010000001.1"/>
</dbReference>
<evidence type="ECO:0000256" key="3">
    <source>
        <dbReference type="ARBA" id="ARBA00022989"/>
    </source>
</evidence>
<comment type="subcellular location">
    <subcellularLocation>
        <location evidence="5">Cell membrane</location>
        <topology evidence="5">Multi-pass membrane protein</topology>
    </subcellularLocation>
    <subcellularLocation>
        <location evidence="1">Membrane</location>
        <topology evidence="1">Multi-pass membrane protein</topology>
    </subcellularLocation>
</comment>
<comment type="caution">
    <text evidence="6">The sequence shown here is derived from an EMBL/GenBank/DDBJ whole genome shotgun (WGS) entry which is preliminary data.</text>
</comment>
<feature type="transmembrane region" description="Helical" evidence="5">
    <location>
        <begin position="220"/>
        <end position="242"/>
    </location>
</feature>
<evidence type="ECO:0000313" key="7">
    <source>
        <dbReference type="Proteomes" id="UP001151234"/>
    </source>
</evidence>
<feature type="transmembrane region" description="Helical" evidence="5">
    <location>
        <begin position="113"/>
        <end position="131"/>
    </location>
</feature>
<dbReference type="PANTHER" id="PTHR43483:SF3">
    <property type="entry name" value="MEMBRANE TRANSPORTER PROTEIN HI_0806-RELATED"/>
    <property type="match status" value="1"/>
</dbReference>
<gene>
    <name evidence="6" type="ORF">OQ273_05730</name>
</gene>
<feature type="transmembrane region" description="Helical" evidence="5">
    <location>
        <begin position="7"/>
        <end position="37"/>
    </location>
</feature>
<proteinExistence type="inferred from homology"/>
<feature type="transmembrane region" description="Helical" evidence="5">
    <location>
        <begin position="254"/>
        <end position="271"/>
    </location>
</feature>
<name>A0A9X3UJI2_9HYPH</name>
<protein>
    <recommendedName>
        <fullName evidence="5">Probable membrane transporter protein</fullName>
    </recommendedName>
</protein>
<dbReference type="AlphaFoldDB" id="A0A9X3UJI2"/>
<feature type="transmembrane region" description="Helical" evidence="5">
    <location>
        <begin position="88"/>
        <end position="107"/>
    </location>
</feature>
<evidence type="ECO:0000256" key="1">
    <source>
        <dbReference type="ARBA" id="ARBA00004141"/>
    </source>
</evidence>
<dbReference type="GO" id="GO:0005886">
    <property type="term" value="C:plasma membrane"/>
    <property type="evidence" value="ECO:0007669"/>
    <property type="project" value="UniProtKB-SubCell"/>
</dbReference>
<dbReference type="EMBL" id="JAPJZI010000001">
    <property type="protein sequence ID" value="MDA5398069.1"/>
    <property type="molecule type" value="Genomic_DNA"/>
</dbReference>
<dbReference type="Proteomes" id="UP001151234">
    <property type="component" value="Unassembled WGS sequence"/>
</dbReference>
<comment type="similarity">
    <text evidence="5">Belongs to the 4-toluene sulfonate uptake permease (TSUP) (TC 2.A.102) family.</text>
</comment>
<evidence type="ECO:0000313" key="6">
    <source>
        <dbReference type="EMBL" id="MDA5398069.1"/>
    </source>
</evidence>
<keyword evidence="5" id="KW-1003">Cell membrane</keyword>
<evidence type="ECO:0000256" key="2">
    <source>
        <dbReference type="ARBA" id="ARBA00022692"/>
    </source>
</evidence>
<keyword evidence="2 5" id="KW-0812">Transmembrane</keyword>
<keyword evidence="7" id="KW-1185">Reference proteome</keyword>
<keyword evidence="3 5" id="KW-1133">Transmembrane helix</keyword>
<accession>A0A9X3UJI2</accession>
<feature type="transmembrane region" description="Helical" evidence="5">
    <location>
        <begin position="189"/>
        <end position="208"/>
    </location>
</feature>